<protein>
    <submittedName>
        <fullName evidence="1">Uncharacterized protein</fullName>
    </submittedName>
</protein>
<proteinExistence type="predicted"/>
<reference evidence="1" key="1">
    <citation type="submission" date="2017-08" db="EMBL/GenBank/DDBJ databases">
        <authorList>
            <consortium name="Urmite Genomes"/>
        </authorList>
    </citation>
    <scope>NUCLEOTIDE SEQUENCE [LARGE SCALE GENOMIC DNA]</scope>
    <source>
        <strain evidence="1">IHUMI-LCC2</strain>
    </source>
</reference>
<sequence>MDKDLYDKRRIIEHIKGIVDHVKGLEDVGYEIMADKDHELNGMMTEFITSDEHKEFMEMVDNMEEYIDILKGYKSNKFKVTTTSKHHGLMDWKKNYNYKYNTEFKHTSFNSKNNIKNDDWSLI</sequence>
<dbReference type="KEGG" id="vg:35381951"/>
<gene>
    <name evidence="1" type="ORF">ORPV_20</name>
</gene>
<keyword evidence="2" id="KW-1185">Reference proteome</keyword>
<name>A0A2I2L318_9VIRU</name>
<dbReference type="EMBL" id="LT906555">
    <property type="protein sequence ID" value="SNW61924.1"/>
    <property type="molecule type" value="Genomic_DNA"/>
</dbReference>
<evidence type="ECO:0000313" key="2">
    <source>
        <dbReference type="Proteomes" id="UP000236316"/>
    </source>
</evidence>
<dbReference type="RefSeq" id="YP_009448226.1">
    <property type="nucleotide sequence ID" value="NC_036594.1"/>
</dbReference>
<evidence type="ECO:0000313" key="1">
    <source>
        <dbReference type="EMBL" id="SNW61924.1"/>
    </source>
</evidence>
<dbReference type="Proteomes" id="UP000236316">
    <property type="component" value="Segment"/>
</dbReference>
<organism evidence="1">
    <name type="scientific">Orpheovirus IHUMI-LCC2</name>
    <dbReference type="NCBI Taxonomy" id="2023057"/>
    <lineage>
        <taxon>Viruses</taxon>
        <taxon>Varidnaviria</taxon>
        <taxon>Bamfordvirae</taxon>
        <taxon>Nucleocytoviricota</taxon>
        <taxon>Megaviricetes</taxon>
        <taxon>Pimascovirales</taxon>
        <taxon>Ocovirineae</taxon>
        <taxon>Orpheoviridae</taxon>
        <taxon>Alphaorpheovirus</taxon>
        <taxon>Alphaorpheovirus massiliense</taxon>
    </lineage>
</organism>
<dbReference type="GeneID" id="35381951"/>
<accession>A0A2I2L318</accession>